<evidence type="ECO:0000313" key="2">
    <source>
        <dbReference type="Proteomes" id="UP000681526"/>
    </source>
</evidence>
<sequence>MDGVYYQLGTEGIIEHVTVKLDGQIQRHVNGKRTFKGAIHFIGDKVPQIPENRTPLELVYDGQNFSTVSSAFRIIDDEGRI</sequence>
<evidence type="ECO:0000313" key="1">
    <source>
        <dbReference type="EMBL" id="CAG5078555.1"/>
    </source>
</evidence>
<organism evidence="1 2">
    <name type="scientific">Thermobacillus xylanilyticus</name>
    <dbReference type="NCBI Taxonomy" id="76633"/>
    <lineage>
        <taxon>Bacteria</taxon>
        <taxon>Bacillati</taxon>
        <taxon>Bacillota</taxon>
        <taxon>Bacilli</taxon>
        <taxon>Bacillales</taxon>
        <taxon>Paenibacillaceae</taxon>
        <taxon>Thermobacillus</taxon>
    </lineage>
</organism>
<comment type="caution">
    <text evidence="1">The sequence shown here is derived from an EMBL/GenBank/DDBJ whole genome shotgun (WGS) entry which is preliminary data.</text>
</comment>
<gene>
    <name evidence="1" type="primary">txxe 182</name>
    <name evidence="1" type="ORF">TXXE_02340</name>
</gene>
<name>A0ABN7RL93_THEXY</name>
<accession>A0ABN7RL93</accession>
<dbReference type="EMBL" id="CAJRAY010000009">
    <property type="protein sequence ID" value="CAG5078555.1"/>
    <property type="molecule type" value="Genomic_DNA"/>
</dbReference>
<keyword evidence="2" id="KW-1185">Reference proteome</keyword>
<proteinExistence type="predicted"/>
<reference evidence="1 2" key="1">
    <citation type="submission" date="2021-04" db="EMBL/GenBank/DDBJ databases">
        <authorList>
            <person name="Rakotoarivonina H."/>
        </authorList>
    </citation>
    <scope>NUCLEOTIDE SEQUENCE [LARGE SCALE GENOMIC DNA]</scope>
    <source>
        <strain evidence="1 2">XE</strain>
    </source>
</reference>
<dbReference type="RefSeq" id="WP_213483300.1">
    <property type="nucleotide sequence ID" value="NZ_CAJRAY010000009.1"/>
</dbReference>
<evidence type="ECO:0008006" key="3">
    <source>
        <dbReference type="Google" id="ProtNLM"/>
    </source>
</evidence>
<protein>
    <recommendedName>
        <fullName evidence="3">Transposase</fullName>
    </recommendedName>
</protein>
<dbReference type="Proteomes" id="UP000681526">
    <property type="component" value="Unassembled WGS sequence"/>
</dbReference>